<feature type="transmembrane region" description="Helical" evidence="1">
    <location>
        <begin position="99"/>
        <end position="120"/>
    </location>
</feature>
<dbReference type="RefSeq" id="XP_017987417.1">
    <property type="nucleotide sequence ID" value="XM_018132005.1"/>
</dbReference>
<evidence type="ECO:0000313" key="2">
    <source>
        <dbReference type="EMBL" id="AMD20421.1"/>
    </source>
</evidence>
<sequence length="151" mass="16711">MISAKIRWKYFSALFMCVICTIYLGITTNAKLKSITKDNDKLAHFVAFFVDTWLFVRCIVPKYIDTEAIFGRFGPLRRIVAYGDLDSGQTVMVYRIPKYVLVIGLVIVAAVGSELLQPVLSGGKRTFDVWDIAGNLLGGLTGVAGGYLCEM</sequence>
<evidence type="ECO:0000256" key="1">
    <source>
        <dbReference type="SAM" id="Phobius"/>
    </source>
</evidence>
<feature type="transmembrane region" description="Helical" evidence="1">
    <location>
        <begin position="12"/>
        <end position="30"/>
    </location>
</feature>
<dbReference type="EMBL" id="CP014244">
    <property type="protein sequence ID" value="AMD20421.1"/>
    <property type="molecule type" value="Genomic_DNA"/>
</dbReference>
<proteinExistence type="predicted"/>
<dbReference type="Proteomes" id="UP000243052">
    <property type="component" value="Chromosome iv"/>
</dbReference>
<reference evidence="2 3" key="1">
    <citation type="submission" date="2016-01" db="EMBL/GenBank/DDBJ databases">
        <title>Genome sequence of the yeast Holleya sinecauda.</title>
        <authorList>
            <person name="Dietrich F.S."/>
        </authorList>
    </citation>
    <scope>NUCLEOTIDE SEQUENCE [LARGE SCALE GENOMIC DNA]</scope>
    <source>
        <strain evidence="2 3">ATCC 58844</strain>
    </source>
</reference>
<gene>
    <name evidence="2" type="ORF">AW171_hschr42314</name>
</gene>
<dbReference type="AlphaFoldDB" id="A0A0X8HS33"/>
<keyword evidence="3" id="KW-1185">Reference proteome</keyword>
<dbReference type="PANTHER" id="PTHR28008:SF1">
    <property type="entry name" value="DOMAIN PROTEIN, PUTATIVE (AFU_ORTHOLOGUE AFUA_3G10980)-RELATED"/>
    <property type="match status" value="1"/>
</dbReference>
<dbReference type="PANTHER" id="PTHR28008">
    <property type="entry name" value="DOMAIN PROTEIN, PUTATIVE (AFU_ORTHOLOGUE AFUA_3G10980)-RELATED"/>
    <property type="match status" value="1"/>
</dbReference>
<accession>A0A0X8HS33</accession>
<feature type="transmembrane region" description="Helical" evidence="1">
    <location>
        <begin position="132"/>
        <end position="149"/>
    </location>
</feature>
<keyword evidence="1" id="KW-0472">Membrane</keyword>
<keyword evidence="1" id="KW-1133">Transmembrane helix</keyword>
<keyword evidence="1" id="KW-0812">Transmembrane</keyword>
<evidence type="ECO:0000313" key="3">
    <source>
        <dbReference type="Proteomes" id="UP000243052"/>
    </source>
</evidence>
<dbReference type="OrthoDB" id="63581at2759"/>
<organism evidence="2 3">
    <name type="scientific">Eremothecium sinecaudum</name>
    <dbReference type="NCBI Taxonomy" id="45286"/>
    <lineage>
        <taxon>Eukaryota</taxon>
        <taxon>Fungi</taxon>
        <taxon>Dikarya</taxon>
        <taxon>Ascomycota</taxon>
        <taxon>Saccharomycotina</taxon>
        <taxon>Saccharomycetes</taxon>
        <taxon>Saccharomycetales</taxon>
        <taxon>Saccharomycetaceae</taxon>
        <taxon>Eremothecium</taxon>
    </lineage>
</organism>
<dbReference type="GeneID" id="28723667"/>
<protein>
    <submittedName>
        <fullName evidence="2">HDL323Wp</fullName>
    </submittedName>
</protein>
<name>A0A0X8HS33_9SACH</name>